<dbReference type="InterPro" id="IPR008920">
    <property type="entry name" value="TF_FadR/GntR_C"/>
</dbReference>
<keyword evidence="2" id="KW-0238">DNA-binding</keyword>
<reference evidence="5 6" key="1">
    <citation type="submission" date="2020-01" db="EMBL/GenBank/DDBJ databases">
        <title>Polyphasic characterisation and genomic insights into a novel alkali tolerant bacterium VR-M41.</title>
        <authorList>
            <person name="Vemuluri V.R."/>
        </authorList>
    </citation>
    <scope>NUCLEOTIDE SEQUENCE [LARGE SCALE GENOMIC DNA]</scope>
    <source>
        <strain evidence="5 6">VR-M41</strain>
    </source>
</reference>
<protein>
    <submittedName>
        <fullName evidence="5">GntR family transcriptional regulator</fullName>
    </submittedName>
</protein>
<organism evidence="5 6">
    <name type="scientific">Saccharibacillus alkalitolerans</name>
    <dbReference type="NCBI Taxonomy" id="2705290"/>
    <lineage>
        <taxon>Bacteria</taxon>
        <taxon>Bacillati</taxon>
        <taxon>Bacillota</taxon>
        <taxon>Bacilli</taxon>
        <taxon>Bacillales</taxon>
        <taxon>Paenibacillaceae</taxon>
        <taxon>Saccharibacillus</taxon>
    </lineage>
</organism>
<keyword evidence="3" id="KW-0804">Transcription</keyword>
<dbReference type="Pfam" id="PF00392">
    <property type="entry name" value="GntR"/>
    <property type="match status" value="1"/>
</dbReference>
<dbReference type="SUPFAM" id="SSF46785">
    <property type="entry name" value="Winged helix' DNA-binding domain"/>
    <property type="match status" value="1"/>
</dbReference>
<dbReference type="CDD" id="cd07377">
    <property type="entry name" value="WHTH_GntR"/>
    <property type="match status" value="1"/>
</dbReference>
<keyword evidence="1" id="KW-0805">Transcription regulation</keyword>
<dbReference type="EMBL" id="JAAFGS010000004">
    <property type="protein sequence ID" value="NGZ76224.1"/>
    <property type="molecule type" value="Genomic_DNA"/>
</dbReference>
<dbReference type="SUPFAM" id="SSF48008">
    <property type="entry name" value="GntR ligand-binding domain-like"/>
    <property type="match status" value="1"/>
</dbReference>
<dbReference type="SMART" id="SM00345">
    <property type="entry name" value="HTH_GNTR"/>
    <property type="match status" value="1"/>
</dbReference>
<feature type="domain" description="HTH gntR-type" evidence="4">
    <location>
        <begin position="1"/>
        <end position="68"/>
    </location>
</feature>
<dbReference type="Gene3D" id="1.10.10.10">
    <property type="entry name" value="Winged helix-like DNA-binding domain superfamily/Winged helix DNA-binding domain"/>
    <property type="match status" value="1"/>
</dbReference>
<name>A0ABX0F8C4_9BACL</name>
<dbReference type="Proteomes" id="UP000800303">
    <property type="component" value="Unassembled WGS sequence"/>
</dbReference>
<dbReference type="InterPro" id="IPR036390">
    <property type="entry name" value="WH_DNA-bd_sf"/>
</dbReference>
<dbReference type="InterPro" id="IPR011711">
    <property type="entry name" value="GntR_C"/>
</dbReference>
<accession>A0ABX0F8C4</accession>
<dbReference type="Pfam" id="PF07729">
    <property type="entry name" value="FCD"/>
    <property type="match status" value="1"/>
</dbReference>
<dbReference type="RefSeq" id="WP_166274845.1">
    <property type="nucleotide sequence ID" value="NZ_JAAFGS010000004.1"/>
</dbReference>
<evidence type="ECO:0000313" key="5">
    <source>
        <dbReference type="EMBL" id="NGZ76224.1"/>
    </source>
</evidence>
<sequence length="226" mass="26120">MIGKADILRQLRNEIVTLELKPGSILSETALSERFRISRTPLRDVLKQLANENYIDVYPKKGNLVSYIDLESVEQIIYLRSTLEKDIVKTLASQAAPLPLKGVLELKEILGRQEEAIGQDRAHEAFLHWDDAFHKSLFALAGRVFLWDLIQQSNVHYARYRRLHLLKKEKLEALLGEHRLILDSITNRDIGPIDEIVQHHLHEDINAAYLRENFADYLNLPRLDSL</sequence>
<dbReference type="SMART" id="SM00895">
    <property type="entry name" value="FCD"/>
    <property type="match status" value="1"/>
</dbReference>
<proteinExistence type="predicted"/>
<dbReference type="PANTHER" id="PTHR43537">
    <property type="entry name" value="TRANSCRIPTIONAL REGULATOR, GNTR FAMILY"/>
    <property type="match status" value="1"/>
</dbReference>
<evidence type="ECO:0000256" key="1">
    <source>
        <dbReference type="ARBA" id="ARBA00023015"/>
    </source>
</evidence>
<dbReference type="InterPro" id="IPR036388">
    <property type="entry name" value="WH-like_DNA-bd_sf"/>
</dbReference>
<gene>
    <name evidence="5" type="ORF">GYN08_12920</name>
</gene>
<evidence type="ECO:0000259" key="4">
    <source>
        <dbReference type="PROSITE" id="PS50949"/>
    </source>
</evidence>
<evidence type="ECO:0000256" key="3">
    <source>
        <dbReference type="ARBA" id="ARBA00023163"/>
    </source>
</evidence>
<dbReference type="PROSITE" id="PS50949">
    <property type="entry name" value="HTH_GNTR"/>
    <property type="match status" value="1"/>
</dbReference>
<dbReference type="PANTHER" id="PTHR43537:SF45">
    <property type="entry name" value="GNTR FAMILY REGULATORY PROTEIN"/>
    <property type="match status" value="1"/>
</dbReference>
<comment type="caution">
    <text evidence="5">The sequence shown here is derived from an EMBL/GenBank/DDBJ whole genome shotgun (WGS) entry which is preliminary data.</text>
</comment>
<dbReference type="InterPro" id="IPR000524">
    <property type="entry name" value="Tscrpt_reg_HTH_GntR"/>
</dbReference>
<dbReference type="Gene3D" id="1.20.120.530">
    <property type="entry name" value="GntR ligand-binding domain-like"/>
    <property type="match status" value="1"/>
</dbReference>
<evidence type="ECO:0000256" key="2">
    <source>
        <dbReference type="ARBA" id="ARBA00023125"/>
    </source>
</evidence>
<keyword evidence="6" id="KW-1185">Reference proteome</keyword>
<evidence type="ECO:0000313" key="6">
    <source>
        <dbReference type="Proteomes" id="UP000800303"/>
    </source>
</evidence>